<evidence type="ECO:0000313" key="1">
    <source>
        <dbReference type="EMBL" id="KAJ2899930.1"/>
    </source>
</evidence>
<name>A0AAD5RPL2_9PEZI</name>
<dbReference type="Proteomes" id="UP001201980">
    <property type="component" value="Unassembled WGS sequence"/>
</dbReference>
<organism evidence="1 2">
    <name type="scientific">Zalerion maritima</name>
    <dbReference type="NCBI Taxonomy" id="339359"/>
    <lineage>
        <taxon>Eukaryota</taxon>
        <taxon>Fungi</taxon>
        <taxon>Dikarya</taxon>
        <taxon>Ascomycota</taxon>
        <taxon>Pezizomycotina</taxon>
        <taxon>Sordariomycetes</taxon>
        <taxon>Lulworthiomycetidae</taxon>
        <taxon>Lulworthiales</taxon>
        <taxon>Lulworthiaceae</taxon>
        <taxon>Zalerion</taxon>
    </lineage>
</organism>
<dbReference type="EMBL" id="JAKWBI020000184">
    <property type="protein sequence ID" value="KAJ2899930.1"/>
    <property type="molecule type" value="Genomic_DNA"/>
</dbReference>
<dbReference type="AlphaFoldDB" id="A0AAD5RPL2"/>
<gene>
    <name evidence="1" type="ORF">MKZ38_002729</name>
</gene>
<keyword evidence="2" id="KW-1185">Reference proteome</keyword>
<comment type="caution">
    <text evidence="1">The sequence shown here is derived from an EMBL/GenBank/DDBJ whole genome shotgun (WGS) entry which is preliminary data.</text>
</comment>
<protein>
    <submittedName>
        <fullName evidence="1">Uncharacterized protein</fullName>
    </submittedName>
</protein>
<reference evidence="1" key="1">
    <citation type="submission" date="2022-07" db="EMBL/GenBank/DDBJ databases">
        <title>Draft genome sequence of Zalerion maritima ATCC 34329, a (micro)plastics degrading marine fungus.</title>
        <authorList>
            <person name="Paco A."/>
            <person name="Goncalves M.F.M."/>
            <person name="Rocha-Santos T.A.P."/>
            <person name="Alves A."/>
        </authorList>
    </citation>
    <scope>NUCLEOTIDE SEQUENCE</scope>
    <source>
        <strain evidence="1">ATCC 34329</strain>
    </source>
</reference>
<proteinExistence type="predicted"/>
<sequence length="82" mass="9171">MIFNDHDVFFIAFWERSSDRDLDCGGIDTIDISSDMGKHGHFRGSTRDGNNVLTTKKTTGIYIAGDRNIVGTQASDFLQRSQ</sequence>
<accession>A0AAD5RPL2</accession>
<evidence type="ECO:0000313" key="2">
    <source>
        <dbReference type="Proteomes" id="UP001201980"/>
    </source>
</evidence>